<gene>
    <name evidence="1" type="ORF">AVEN_69612_1</name>
</gene>
<dbReference type="Proteomes" id="UP000499080">
    <property type="component" value="Unassembled WGS sequence"/>
</dbReference>
<protein>
    <submittedName>
        <fullName evidence="1">Uncharacterized protein</fullName>
    </submittedName>
</protein>
<organism evidence="1 2">
    <name type="scientific">Araneus ventricosus</name>
    <name type="common">Orbweaver spider</name>
    <name type="synonym">Epeira ventricosa</name>
    <dbReference type="NCBI Taxonomy" id="182803"/>
    <lineage>
        <taxon>Eukaryota</taxon>
        <taxon>Metazoa</taxon>
        <taxon>Ecdysozoa</taxon>
        <taxon>Arthropoda</taxon>
        <taxon>Chelicerata</taxon>
        <taxon>Arachnida</taxon>
        <taxon>Araneae</taxon>
        <taxon>Araneomorphae</taxon>
        <taxon>Entelegynae</taxon>
        <taxon>Araneoidea</taxon>
        <taxon>Araneidae</taxon>
        <taxon>Araneus</taxon>
    </lineage>
</organism>
<name>A0A4Y2G860_ARAVE</name>
<evidence type="ECO:0000313" key="1">
    <source>
        <dbReference type="EMBL" id="GBM50032.1"/>
    </source>
</evidence>
<comment type="caution">
    <text evidence="1">The sequence shown here is derived from an EMBL/GenBank/DDBJ whole genome shotgun (WGS) entry which is preliminary data.</text>
</comment>
<reference evidence="1 2" key="1">
    <citation type="journal article" date="2019" name="Sci. Rep.">
        <title>Orb-weaving spider Araneus ventricosus genome elucidates the spidroin gene catalogue.</title>
        <authorList>
            <person name="Kono N."/>
            <person name="Nakamura H."/>
            <person name="Ohtoshi R."/>
            <person name="Moran D.A.P."/>
            <person name="Shinohara A."/>
            <person name="Yoshida Y."/>
            <person name="Fujiwara M."/>
            <person name="Mori M."/>
            <person name="Tomita M."/>
            <person name="Arakawa K."/>
        </authorList>
    </citation>
    <scope>NUCLEOTIDE SEQUENCE [LARGE SCALE GENOMIC DNA]</scope>
</reference>
<dbReference type="EMBL" id="BGPR01001282">
    <property type="protein sequence ID" value="GBM50032.1"/>
    <property type="molecule type" value="Genomic_DNA"/>
</dbReference>
<accession>A0A4Y2G860</accession>
<proteinExistence type="predicted"/>
<keyword evidence="2" id="KW-1185">Reference proteome</keyword>
<dbReference type="AlphaFoldDB" id="A0A4Y2G860"/>
<sequence length="114" mass="12983">MHSWLYSILRTKQTLSWIFKKRPLQVKWRGNTPLRSSFQPIHLGGSFTETPCKWSLRSPNAIAPTPLAFKRGPSHSDSPLLHGSTFRGFSLLWENLALTPQGRISVLRPNFKNG</sequence>
<evidence type="ECO:0000313" key="2">
    <source>
        <dbReference type="Proteomes" id="UP000499080"/>
    </source>
</evidence>